<dbReference type="RefSeq" id="WP_354696454.1">
    <property type="nucleotide sequence ID" value="NZ_JAZHOG010000011.1"/>
</dbReference>
<feature type="domain" description="Succinylglutamate desuccinylase/Aspartoacylase catalytic" evidence="5">
    <location>
        <begin position="30"/>
        <end position="220"/>
    </location>
</feature>
<evidence type="ECO:0000256" key="2">
    <source>
        <dbReference type="ARBA" id="ARBA00022723"/>
    </source>
</evidence>
<keyword evidence="4" id="KW-0862">Zinc</keyword>
<comment type="caution">
    <text evidence="6">The sequence shown here is derived from an EMBL/GenBank/DDBJ whole genome shotgun (WGS) entry which is preliminary data.</text>
</comment>
<comment type="cofactor">
    <cofactor evidence="1">
        <name>Zn(2+)</name>
        <dbReference type="ChEBI" id="CHEBI:29105"/>
    </cofactor>
</comment>
<dbReference type="GO" id="GO:0016788">
    <property type="term" value="F:hydrolase activity, acting on ester bonds"/>
    <property type="evidence" value="ECO:0007669"/>
    <property type="project" value="InterPro"/>
</dbReference>
<accession>A0AAW9RAS0</accession>
<proteinExistence type="predicted"/>
<keyword evidence="2" id="KW-0479">Metal-binding</keyword>
<dbReference type="AlphaFoldDB" id="A0AAW9RAS0"/>
<organism evidence="6 7">
    <name type="scientific">Elongatibacter sediminis</name>
    <dbReference type="NCBI Taxonomy" id="3119006"/>
    <lineage>
        <taxon>Bacteria</taxon>
        <taxon>Pseudomonadati</taxon>
        <taxon>Pseudomonadota</taxon>
        <taxon>Gammaproteobacteria</taxon>
        <taxon>Chromatiales</taxon>
        <taxon>Wenzhouxiangellaceae</taxon>
        <taxon>Elongatibacter</taxon>
    </lineage>
</organism>
<dbReference type="Gene3D" id="3.40.630.10">
    <property type="entry name" value="Zn peptidases"/>
    <property type="match status" value="1"/>
</dbReference>
<dbReference type="PANTHER" id="PTHR37326">
    <property type="entry name" value="BLL3975 PROTEIN"/>
    <property type="match status" value="1"/>
</dbReference>
<gene>
    <name evidence="6" type="ORF">V3330_15990</name>
</gene>
<evidence type="ECO:0000259" key="5">
    <source>
        <dbReference type="Pfam" id="PF24827"/>
    </source>
</evidence>
<evidence type="ECO:0000313" key="7">
    <source>
        <dbReference type="Proteomes" id="UP001359886"/>
    </source>
</evidence>
<dbReference type="PANTHER" id="PTHR37326:SF1">
    <property type="entry name" value="BLL3975 PROTEIN"/>
    <property type="match status" value="1"/>
</dbReference>
<dbReference type="Proteomes" id="UP001359886">
    <property type="component" value="Unassembled WGS sequence"/>
</dbReference>
<evidence type="ECO:0000313" key="6">
    <source>
        <dbReference type="EMBL" id="MEJ8569132.1"/>
    </source>
</evidence>
<dbReference type="PIRSF" id="PIRSF039012">
    <property type="entry name" value="ASP"/>
    <property type="match status" value="1"/>
</dbReference>
<name>A0AAW9RAS0_9GAMM</name>
<dbReference type="EMBL" id="JAZHOG010000011">
    <property type="protein sequence ID" value="MEJ8569132.1"/>
    <property type="molecule type" value="Genomic_DNA"/>
</dbReference>
<dbReference type="SUPFAM" id="SSF53187">
    <property type="entry name" value="Zn-dependent exopeptidases"/>
    <property type="match status" value="1"/>
</dbReference>
<protein>
    <submittedName>
        <fullName evidence="6">Succinylglutamate desuccinylase/aspartoacylase family protein</fullName>
    </submittedName>
</protein>
<dbReference type="GO" id="GO:0016811">
    <property type="term" value="F:hydrolase activity, acting on carbon-nitrogen (but not peptide) bonds, in linear amides"/>
    <property type="evidence" value="ECO:0007669"/>
    <property type="project" value="InterPro"/>
</dbReference>
<keyword evidence="3" id="KW-0378">Hydrolase</keyword>
<dbReference type="InterPro" id="IPR055438">
    <property type="entry name" value="AstE_AspA_cat"/>
</dbReference>
<dbReference type="GO" id="GO:0046872">
    <property type="term" value="F:metal ion binding"/>
    <property type="evidence" value="ECO:0007669"/>
    <property type="project" value="UniProtKB-KW"/>
</dbReference>
<evidence type="ECO:0000256" key="4">
    <source>
        <dbReference type="ARBA" id="ARBA00022833"/>
    </source>
</evidence>
<keyword evidence="7" id="KW-1185">Reference proteome</keyword>
<dbReference type="InterPro" id="IPR053138">
    <property type="entry name" value="N-alpha-Ac-DABA_deacetylase"/>
</dbReference>
<reference evidence="6 7" key="1">
    <citation type="submission" date="2024-02" db="EMBL/GenBank/DDBJ databases">
        <title>A novel Wenzhouxiangellaceae bacterium, isolated from coastal sediments.</title>
        <authorList>
            <person name="Du Z.-J."/>
            <person name="Ye Y.-Q."/>
            <person name="Zhang X.-Y."/>
        </authorList>
    </citation>
    <scope>NUCLEOTIDE SEQUENCE [LARGE SCALE GENOMIC DNA]</scope>
    <source>
        <strain evidence="6 7">CH-27</strain>
    </source>
</reference>
<dbReference type="Pfam" id="PF24827">
    <property type="entry name" value="AstE_AspA_cat"/>
    <property type="match status" value="1"/>
</dbReference>
<dbReference type="InterPro" id="IPR043795">
    <property type="entry name" value="N-alpha-Ac-DABA-like"/>
</dbReference>
<evidence type="ECO:0000256" key="1">
    <source>
        <dbReference type="ARBA" id="ARBA00001947"/>
    </source>
</evidence>
<sequence length="309" mass="33526">MSIRNRIITADHGGDAIRVPLIEISGASDGPVTSIVAGVHGAEYCGIEAAVRLSREIDSERLRGTLRIVTVANVPGFLGRCEVQCPVDGQNLNRLFPGSATKDYTDHLASVIYENCVRDADCVLNIHGGDIFEELVPYTGIGRTGNAQVDERCRELGRAYGLPFLLESGSPPGAVAGGSSLNQAAQADGITSILAESGGRGLLEEEFVETHLRGMRNTLKWMDMLDGDLELPNEVRELTTDFWRISSEGICYPEQAIGDRVREGQRIGEVKDWFGDTVEELIAPRDAWIVAVVITPAARKDAIVYQVAF</sequence>
<evidence type="ECO:0000256" key="3">
    <source>
        <dbReference type="ARBA" id="ARBA00022801"/>
    </source>
</evidence>